<evidence type="ECO:0000313" key="10">
    <source>
        <dbReference type="EMBL" id="KEO99024.1"/>
    </source>
</evidence>
<keyword evidence="7" id="KW-0407">Ion channel</keyword>
<keyword evidence="5 7" id="KW-1133">Transmembrane helix</keyword>
<comment type="caution">
    <text evidence="7">Lacks conserved residue(s) required for the propagation of feature annotation.</text>
</comment>
<dbReference type="InterPro" id="IPR010920">
    <property type="entry name" value="LSM_dom_sf"/>
</dbReference>
<feature type="transmembrane region" description="Helical" evidence="7">
    <location>
        <begin position="66"/>
        <end position="84"/>
    </location>
</feature>
<proteinExistence type="inferred from homology"/>
<dbReference type="PANTHER" id="PTHR30221:SF1">
    <property type="entry name" value="SMALL-CONDUCTANCE MECHANOSENSITIVE CHANNEL"/>
    <property type="match status" value="1"/>
</dbReference>
<gene>
    <name evidence="10" type="ORF">EH32_07940</name>
</gene>
<organism evidence="10 11">
    <name type="scientific">Erythrobacter litoralis</name>
    <dbReference type="NCBI Taxonomy" id="39960"/>
    <lineage>
        <taxon>Bacteria</taxon>
        <taxon>Pseudomonadati</taxon>
        <taxon>Pseudomonadota</taxon>
        <taxon>Alphaproteobacteria</taxon>
        <taxon>Sphingomonadales</taxon>
        <taxon>Erythrobacteraceae</taxon>
        <taxon>Erythrobacter/Porphyrobacter group</taxon>
        <taxon>Erythrobacter</taxon>
    </lineage>
</organism>
<dbReference type="KEGG" id="elq:Ga0102493_112477"/>
<keyword evidence="11" id="KW-1185">Reference proteome</keyword>
<dbReference type="InterPro" id="IPR045275">
    <property type="entry name" value="MscS_archaea/bacteria_type"/>
</dbReference>
<evidence type="ECO:0000256" key="7">
    <source>
        <dbReference type="RuleBase" id="RU369025"/>
    </source>
</evidence>
<dbReference type="GO" id="GO:0005886">
    <property type="term" value="C:plasma membrane"/>
    <property type="evidence" value="ECO:0007669"/>
    <property type="project" value="UniProtKB-SubCell"/>
</dbReference>
<evidence type="ECO:0000256" key="1">
    <source>
        <dbReference type="ARBA" id="ARBA00004651"/>
    </source>
</evidence>
<feature type="transmembrane region" description="Helical" evidence="7">
    <location>
        <begin position="16"/>
        <end position="38"/>
    </location>
</feature>
<dbReference type="Gene3D" id="3.30.70.100">
    <property type="match status" value="1"/>
</dbReference>
<dbReference type="Pfam" id="PF00924">
    <property type="entry name" value="MS_channel_2nd"/>
    <property type="match status" value="1"/>
</dbReference>
<reference evidence="10 11" key="1">
    <citation type="submission" date="2014-04" db="EMBL/GenBank/DDBJ databases">
        <title>A comprehensive comparison of genomes of Erythrobacter spp. Strains.</title>
        <authorList>
            <person name="Zheng Q."/>
        </authorList>
    </citation>
    <scope>NUCLEOTIDE SEQUENCE [LARGE SCALE GENOMIC DNA]</scope>
    <source>
        <strain evidence="10 11">DSM 8509</strain>
    </source>
</reference>
<comment type="similarity">
    <text evidence="2 7">Belongs to the MscS (TC 1.A.23) family.</text>
</comment>
<comment type="function">
    <text evidence="7">Mechanosensitive channel that participates in the regulation of osmotic pressure changes within the cell, opening in response to stretch forces in the membrane lipid bilayer, without the need for other proteins. Contributes to normal resistance to hypoosmotic shock. Forms an ion channel of 1.0 nanosiemens conductance with a slight preference for anions.</text>
</comment>
<comment type="subcellular location">
    <subcellularLocation>
        <location evidence="7">Cell inner membrane</location>
        <topology evidence="7">Multi-pass membrane protein</topology>
    </subcellularLocation>
    <subcellularLocation>
        <location evidence="1">Cell membrane</location>
        <topology evidence="1">Multi-pass membrane protein</topology>
    </subcellularLocation>
</comment>
<keyword evidence="7" id="KW-0406">Ion transport</keyword>
<dbReference type="Gene3D" id="1.10.287.1260">
    <property type="match status" value="1"/>
</dbReference>
<comment type="caution">
    <text evidence="10">The sequence shown here is derived from an EMBL/GenBank/DDBJ whole genome shotgun (WGS) entry which is preliminary data.</text>
</comment>
<name>A0A074N046_9SPHN</name>
<dbReference type="Proteomes" id="UP000027866">
    <property type="component" value="Unassembled WGS sequence"/>
</dbReference>
<protein>
    <recommendedName>
        <fullName evidence="7">Small-conductance mechanosensitive channel</fullName>
    </recommendedName>
</protein>
<evidence type="ECO:0000256" key="6">
    <source>
        <dbReference type="ARBA" id="ARBA00023136"/>
    </source>
</evidence>
<feature type="domain" description="Mechanosensitive ion channel MscS" evidence="8">
    <location>
        <begin position="109"/>
        <end position="172"/>
    </location>
</feature>
<keyword evidence="7" id="KW-0997">Cell inner membrane</keyword>
<dbReference type="GO" id="GO:0008381">
    <property type="term" value="F:mechanosensitive monoatomic ion channel activity"/>
    <property type="evidence" value="ECO:0007669"/>
    <property type="project" value="InterPro"/>
</dbReference>
<evidence type="ECO:0000259" key="9">
    <source>
        <dbReference type="Pfam" id="PF21082"/>
    </source>
</evidence>
<evidence type="ECO:0000259" key="8">
    <source>
        <dbReference type="Pfam" id="PF00924"/>
    </source>
</evidence>
<accession>A0A074N046</accession>
<dbReference type="AlphaFoldDB" id="A0A074N046"/>
<dbReference type="SUPFAM" id="SSF82861">
    <property type="entry name" value="Mechanosensitive channel protein MscS (YggB), transmembrane region"/>
    <property type="match status" value="1"/>
</dbReference>
<dbReference type="SUPFAM" id="SSF82689">
    <property type="entry name" value="Mechanosensitive channel protein MscS (YggB), C-terminal domain"/>
    <property type="match status" value="1"/>
</dbReference>
<dbReference type="SUPFAM" id="SSF50182">
    <property type="entry name" value="Sm-like ribonucleoproteins"/>
    <property type="match status" value="1"/>
</dbReference>
<keyword evidence="7" id="KW-0813">Transport</keyword>
<keyword evidence="6 7" id="KW-0472">Membrane</keyword>
<keyword evidence="4 7" id="KW-0812">Transmembrane</keyword>
<dbReference type="InterPro" id="IPR049278">
    <property type="entry name" value="MS_channel_C"/>
</dbReference>
<sequence length="289" mass="31358">MQIIDILQNQTSEMTAGLIASLPSVAIGLVVIVLTWIVSKGAGRIAGALVGKAELRPSLRSLIDRLVRLGVWLGGLLTAAIVMIPDLSPASLVAGLGVGSVAIGFAFKDIFENFLAGVLIMLRKKMRVGDTIECEGVLGTVEHIALRETYIRHFSGELTIMPNSMLFMNPVEIWTDQDVRRYDVMVGVAYDTDLDAADAAIRKAIEGVDNVVDDKPIQILAHEFNSSSVDFHVRWWAPSTGAATIENRDQVIRAIKRELDAAGIEIPFPYITHTFKEQVPLGSEPGKAA</sequence>
<feature type="domain" description="Mechanosensitive ion channel MscS C-terminal" evidence="9">
    <location>
        <begin position="185"/>
        <end position="266"/>
    </location>
</feature>
<dbReference type="OrthoDB" id="9814206at2"/>
<dbReference type="PATRIC" id="fig|39960.10.peg.1572"/>
<dbReference type="InterPro" id="IPR023408">
    <property type="entry name" value="MscS_beta-dom_sf"/>
</dbReference>
<comment type="subunit">
    <text evidence="7">Homoheptamer.</text>
</comment>
<keyword evidence="3" id="KW-1003">Cell membrane</keyword>
<dbReference type="Gene3D" id="2.30.30.60">
    <property type="match status" value="1"/>
</dbReference>
<dbReference type="InterPro" id="IPR006685">
    <property type="entry name" value="MscS_channel_2nd"/>
</dbReference>
<evidence type="ECO:0000256" key="4">
    <source>
        <dbReference type="ARBA" id="ARBA00022692"/>
    </source>
</evidence>
<feature type="transmembrane region" description="Helical" evidence="7">
    <location>
        <begin position="96"/>
        <end position="122"/>
    </location>
</feature>
<evidence type="ECO:0000256" key="5">
    <source>
        <dbReference type="ARBA" id="ARBA00022989"/>
    </source>
</evidence>
<dbReference type="InterPro" id="IPR011066">
    <property type="entry name" value="MscS_channel_C_sf"/>
</dbReference>
<evidence type="ECO:0000256" key="3">
    <source>
        <dbReference type="ARBA" id="ARBA00022475"/>
    </source>
</evidence>
<dbReference type="PANTHER" id="PTHR30221">
    <property type="entry name" value="SMALL-CONDUCTANCE MECHANOSENSITIVE CHANNEL"/>
    <property type="match status" value="1"/>
</dbReference>
<dbReference type="EMBL" id="JMIX01000003">
    <property type="protein sequence ID" value="KEO99024.1"/>
    <property type="molecule type" value="Genomic_DNA"/>
</dbReference>
<dbReference type="InterPro" id="IPR011014">
    <property type="entry name" value="MscS_channel_TM-2"/>
</dbReference>
<dbReference type="Pfam" id="PF21082">
    <property type="entry name" value="MS_channel_3rd"/>
    <property type="match status" value="1"/>
</dbReference>
<evidence type="ECO:0000313" key="11">
    <source>
        <dbReference type="Proteomes" id="UP000027866"/>
    </source>
</evidence>
<evidence type="ECO:0000256" key="2">
    <source>
        <dbReference type="ARBA" id="ARBA00008017"/>
    </source>
</evidence>